<evidence type="ECO:0000259" key="9">
    <source>
        <dbReference type="PROSITE" id="PS52035"/>
    </source>
</evidence>
<evidence type="ECO:0000256" key="4">
    <source>
        <dbReference type="ARBA" id="ARBA00022801"/>
    </source>
</evidence>
<dbReference type="Pfam" id="PF00246">
    <property type="entry name" value="Peptidase_M14"/>
    <property type="match status" value="1"/>
</dbReference>
<evidence type="ECO:0000256" key="8">
    <source>
        <dbReference type="SAM" id="SignalP"/>
    </source>
</evidence>
<evidence type="ECO:0000256" key="6">
    <source>
        <dbReference type="ARBA" id="ARBA00023049"/>
    </source>
</evidence>
<feature type="chain" id="PRO_5047002328" description="Peptidase M14 domain-containing protein" evidence="8">
    <location>
        <begin position="29"/>
        <end position="565"/>
    </location>
</feature>
<keyword evidence="6" id="KW-0482">Metalloprotease</keyword>
<feature type="active site" description="Proton donor/acceptor" evidence="7">
    <location>
        <position position="417"/>
    </location>
</feature>
<accession>A0ABN3MZB0</accession>
<dbReference type="PROSITE" id="PS52035">
    <property type="entry name" value="PEPTIDASE_M14"/>
    <property type="match status" value="1"/>
</dbReference>
<organism evidence="10 11">
    <name type="scientific">Pilimelia columellifera subsp. columellifera</name>
    <dbReference type="NCBI Taxonomy" id="706583"/>
    <lineage>
        <taxon>Bacteria</taxon>
        <taxon>Bacillati</taxon>
        <taxon>Actinomycetota</taxon>
        <taxon>Actinomycetes</taxon>
        <taxon>Micromonosporales</taxon>
        <taxon>Micromonosporaceae</taxon>
        <taxon>Pilimelia</taxon>
    </lineage>
</organism>
<reference evidence="10 11" key="1">
    <citation type="journal article" date="2019" name="Int. J. Syst. Evol. Microbiol.">
        <title>The Global Catalogue of Microorganisms (GCM) 10K type strain sequencing project: providing services to taxonomists for standard genome sequencing and annotation.</title>
        <authorList>
            <consortium name="The Broad Institute Genomics Platform"/>
            <consortium name="The Broad Institute Genome Sequencing Center for Infectious Disease"/>
            <person name="Wu L."/>
            <person name="Ma J."/>
        </authorList>
    </citation>
    <scope>NUCLEOTIDE SEQUENCE [LARGE SCALE GENOMIC DNA]</scope>
    <source>
        <strain evidence="10 11">JCM 3367</strain>
    </source>
</reference>
<comment type="similarity">
    <text evidence="2 7">Belongs to the peptidase M14 family.</text>
</comment>
<keyword evidence="8" id="KW-0732">Signal</keyword>
<keyword evidence="11" id="KW-1185">Reference proteome</keyword>
<sequence>MSQQRKKWSLVVAVSAALTATLTAPAGAGLPLPGIDVAEQQPASAEPVTTYVYGVQAPTAADAEKLARQGFDLLEDRDGDTLFVAGDAAVGKKLAAAGFRAEVFDTMRPSWENPGGLIGNPDPKNAKVADTFYGGYHTSMGHMNHLQQVASAKPDLTRIHNLGKTYTGKYDVRAICITKLAQGDCEQRNDGAKPKFFLMTQTHAREIAAGEMSYKFIDHLTNGYGSDAEVTALLDSTEVWVVPIANPDGLDIVAQGARPSMQRKNRNPTGGNCTGDSVGVDLNRNNDSHWGGAGTSKNPCNDTYLGPSASSELENKALHNVWAKIFKKQRAGGNSPAPVTATGYMLSIHTVAGMNLVPWQYANTPAPNDKALKAIGAQMKSYNGYQTGQAPQILYAASGGHDDYIYDKLGVASSTIELGGAGQCGGTNFHPPYSCVETYWKANKSVLMYLGKIAKAPYAASFGPNVRSAEITGANLSVTVDARTYENAAKGRENVGGDATTVEYSFDPTFASASPLALKRSGVTATASVAVNAAGQPAGRRMVYVRAKDKAGNYGPTTATWITVG</sequence>
<evidence type="ECO:0000256" key="3">
    <source>
        <dbReference type="ARBA" id="ARBA00022670"/>
    </source>
</evidence>
<dbReference type="SUPFAM" id="SSF53187">
    <property type="entry name" value="Zn-dependent exopeptidases"/>
    <property type="match status" value="1"/>
</dbReference>
<dbReference type="RefSeq" id="WP_344167055.1">
    <property type="nucleotide sequence ID" value="NZ_BAAARY010000001.1"/>
</dbReference>
<evidence type="ECO:0000256" key="5">
    <source>
        <dbReference type="ARBA" id="ARBA00022833"/>
    </source>
</evidence>
<comment type="caution">
    <text evidence="10">The sequence shown here is derived from an EMBL/GenBank/DDBJ whole genome shotgun (WGS) entry which is preliminary data.</text>
</comment>
<comment type="cofactor">
    <cofactor evidence="1">
        <name>Zn(2+)</name>
        <dbReference type="ChEBI" id="CHEBI:29105"/>
    </cofactor>
</comment>
<dbReference type="Gene3D" id="3.40.630.10">
    <property type="entry name" value="Zn peptidases"/>
    <property type="match status" value="1"/>
</dbReference>
<keyword evidence="4" id="KW-0378">Hydrolase</keyword>
<dbReference type="PANTHER" id="PTHR11705:SF143">
    <property type="entry name" value="SLL0236 PROTEIN"/>
    <property type="match status" value="1"/>
</dbReference>
<proteinExistence type="inferred from homology"/>
<dbReference type="PANTHER" id="PTHR11705">
    <property type="entry name" value="PROTEASE FAMILY M14 CARBOXYPEPTIDASE A,B"/>
    <property type="match status" value="1"/>
</dbReference>
<evidence type="ECO:0000256" key="2">
    <source>
        <dbReference type="ARBA" id="ARBA00005988"/>
    </source>
</evidence>
<protein>
    <recommendedName>
        <fullName evidence="9">Peptidase M14 domain-containing protein</fullName>
    </recommendedName>
</protein>
<feature type="domain" description="Peptidase M14" evidence="9">
    <location>
        <begin position="135"/>
        <end position="454"/>
    </location>
</feature>
<feature type="signal peptide" evidence="8">
    <location>
        <begin position="1"/>
        <end position="28"/>
    </location>
</feature>
<name>A0ABN3MZB0_9ACTN</name>
<keyword evidence="5" id="KW-0862">Zinc</keyword>
<gene>
    <name evidence="10" type="ORF">GCM10010201_03280</name>
</gene>
<dbReference type="Proteomes" id="UP001499978">
    <property type="component" value="Unassembled WGS sequence"/>
</dbReference>
<evidence type="ECO:0000256" key="1">
    <source>
        <dbReference type="ARBA" id="ARBA00001947"/>
    </source>
</evidence>
<dbReference type="SMART" id="SM00631">
    <property type="entry name" value="Zn_pept"/>
    <property type="match status" value="1"/>
</dbReference>
<evidence type="ECO:0000313" key="11">
    <source>
        <dbReference type="Proteomes" id="UP001499978"/>
    </source>
</evidence>
<dbReference type="EMBL" id="BAAARY010000001">
    <property type="protein sequence ID" value="GAA2511628.1"/>
    <property type="molecule type" value="Genomic_DNA"/>
</dbReference>
<evidence type="ECO:0000313" key="10">
    <source>
        <dbReference type="EMBL" id="GAA2511628.1"/>
    </source>
</evidence>
<evidence type="ECO:0000256" key="7">
    <source>
        <dbReference type="PROSITE-ProRule" id="PRU01379"/>
    </source>
</evidence>
<keyword evidence="3" id="KW-0645">Protease</keyword>
<dbReference type="InterPro" id="IPR000834">
    <property type="entry name" value="Peptidase_M14"/>
</dbReference>